<feature type="transmembrane region" description="Helical" evidence="7">
    <location>
        <begin position="136"/>
        <end position="158"/>
    </location>
</feature>
<dbReference type="InterPro" id="IPR037185">
    <property type="entry name" value="EmrE-like"/>
</dbReference>
<evidence type="ECO:0000256" key="6">
    <source>
        <dbReference type="ARBA" id="ARBA00023136"/>
    </source>
</evidence>
<feature type="transmembrane region" description="Helical" evidence="7">
    <location>
        <begin position="104"/>
        <end position="124"/>
    </location>
</feature>
<keyword evidence="3" id="KW-1003">Cell membrane</keyword>
<feature type="transmembrane region" description="Helical" evidence="7">
    <location>
        <begin position="194"/>
        <end position="214"/>
    </location>
</feature>
<dbReference type="EMBL" id="CP035491">
    <property type="protein sequence ID" value="QAY74883.1"/>
    <property type="molecule type" value="Genomic_DNA"/>
</dbReference>
<proteinExistence type="inferred from homology"/>
<dbReference type="InterPro" id="IPR051258">
    <property type="entry name" value="Diverse_Substrate_Transporter"/>
</dbReference>
<reference evidence="9 10" key="1">
    <citation type="submission" date="2019-01" db="EMBL/GenBank/DDBJ databases">
        <title>Genome sequencing of strain FW100M-8.</title>
        <authorList>
            <person name="Heo J."/>
            <person name="Kim S.-J."/>
            <person name="Kim J.-S."/>
            <person name="Hong S.-B."/>
            <person name="Kwon S.-W."/>
        </authorList>
    </citation>
    <scope>NUCLEOTIDE SEQUENCE [LARGE SCALE GENOMIC DNA]</scope>
    <source>
        <strain evidence="9 10">FW100M-8</strain>
    </source>
</reference>
<gene>
    <name evidence="9" type="ORF">ET445_05580</name>
</gene>
<dbReference type="KEGG" id="agf:ET445_05580"/>
<sequence>MVTLRLAFSAIVLLAIARPRLTGHPARAWLTVAGFGLVLALMNALFYLSIERIPLGAAVTIEVLGPLALSVVASRRASAWLWAALAAAGVALLGQGSFGHLDPLGVALAGGAGATWAGYILLSARTGRSFPGLDGLAIAMTIGALAILPFGIAATGATLVRPDVLALGAAVALLSSTIPYALELIALRRLPAGTFAVLMSLAPAMAAIAGLVLLGQGFTWVGAIAVALVVAASIGAVRTRGARPEASSTASP</sequence>
<name>A0A4P6FI92_9MICO</name>
<feature type="transmembrane region" description="Helical" evidence="7">
    <location>
        <begin position="164"/>
        <end position="182"/>
    </location>
</feature>
<dbReference type="PANTHER" id="PTHR42920:SF5">
    <property type="entry name" value="EAMA DOMAIN-CONTAINING PROTEIN"/>
    <property type="match status" value="1"/>
</dbReference>
<dbReference type="InterPro" id="IPR000620">
    <property type="entry name" value="EamA_dom"/>
</dbReference>
<dbReference type="Proteomes" id="UP000291259">
    <property type="component" value="Chromosome"/>
</dbReference>
<feature type="transmembrane region" description="Helical" evidence="7">
    <location>
        <begin position="29"/>
        <end position="48"/>
    </location>
</feature>
<dbReference type="Pfam" id="PF00892">
    <property type="entry name" value="EamA"/>
    <property type="match status" value="1"/>
</dbReference>
<evidence type="ECO:0000256" key="3">
    <source>
        <dbReference type="ARBA" id="ARBA00022475"/>
    </source>
</evidence>
<evidence type="ECO:0000256" key="1">
    <source>
        <dbReference type="ARBA" id="ARBA00004651"/>
    </source>
</evidence>
<evidence type="ECO:0000313" key="10">
    <source>
        <dbReference type="Proteomes" id="UP000291259"/>
    </source>
</evidence>
<evidence type="ECO:0000256" key="2">
    <source>
        <dbReference type="ARBA" id="ARBA00007362"/>
    </source>
</evidence>
<dbReference type="OrthoDB" id="9815120at2"/>
<organism evidence="9 10">
    <name type="scientific">Agromyces protaetiae</name>
    <dbReference type="NCBI Taxonomy" id="2509455"/>
    <lineage>
        <taxon>Bacteria</taxon>
        <taxon>Bacillati</taxon>
        <taxon>Actinomycetota</taxon>
        <taxon>Actinomycetes</taxon>
        <taxon>Micrococcales</taxon>
        <taxon>Microbacteriaceae</taxon>
        <taxon>Agromyces</taxon>
    </lineage>
</organism>
<keyword evidence="4 7" id="KW-0812">Transmembrane</keyword>
<comment type="subcellular location">
    <subcellularLocation>
        <location evidence="1">Cell membrane</location>
        <topology evidence="1">Multi-pass membrane protein</topology>
    </subcellularLocation>
</comment>
<dbReference type="PANTHER" id="PTHR42920">
    <property type="entry name" value="OS03G0707200 PROTEIN-RELATED"/>
    <property type="match status" value="1"/>
</dbReference>
<dbReference type="GO" id="GO:0005886">
    <property type="term" value="C:plasma membrane"/>
    <property type="evidence" value="ECO:0007669"/>
    <property type="project" value="UniProtKB-SubCell"/>
</dbReference>
<keyword evidence="10" id="KW-1185">Reference proteome</keyword>
<evidence type="ECO:0000259" key="8">
    <source>
        <dbReference type="Pfam" id="PF00892"/>
    </source>
</evidence>
<feature type="domain" description="EamA" evidence="8">
    <location>
        <begin position="104"/>
        <end position="235"/>
    </location>
</feature>
<keyword evidence="6 7" id="KW-0472">Membrane</keyword>
<evidence type="ECO:0000256" key="4">
    <source>
        <dbReference type="ARBA" id="ARBA00022692"/>
    </source>
</evidence>
<evidence type="ECO:0000313" key="9">
    <source>
        <dbReference type="EMBL" id="QAY74883.1"/>
    </source>
</evidence>
<feature type="transmembrane region" description="Helical" evidence="7">
    <location>
        <begin position="220"/>
        <end position="237"/>
    </location>
</feature>
<feature type="transmembrane region" description="Helical" evidence="7">
    <location>
        <begin position="79"/>
        <end position="98"/>
    </location>
</feature>
<evidence type="ECO:0000256" key="5">
    <source>
        <dbReference type="ARBA" id="ARBA00022989"/>
    </source>
</evidence>
<protein>
    <submittedName>
        <fullName evidence="9">EamA family transporter</fullName>
    </submittedName>
</protein>
<comment type="similarity">
    <text evidence="2">Belongs to the EamA transporter family.</text>
</comment>
<dbReference type="AlphaFoldDB" id="A0A4P6FI92"/>
<dbReference type="SUPFAM" id="SSF103481">
    <property type="entry name" value="Multidrug resistance efflux transporter EmrE"/>
    <property type="match status" value="2"/>
</dbReference>
<keyword evidence="5 7" id="KW-1133">Transmembrane helix</keyword>
<accession>A0A4P6FI92</accession>
<evidence type="ECO:0000256" key="7">
    <source>
        <dbReference type="SAM" id="Phobius"/>
    </source>
</evidence>